<evidence type="ECO:0000313" key="2">
    <source>
        <dbReference type="Proteomes" id="UP000292082"/>
    </source>
</evidence>
<accession>A0A4Q9Q4V9</accession>
<keyword evidence="2" id="KW-1185">Reference proteome</keyword>
<reference evidence="1 2" key="1">
    <citation type="submission" date="2019-01" db="EMBL/GenBank/DDBJ databases">
        <title>Draft genome sequences of three monokaryotic isolates of the white-rot basidiomycete fungus Dichomitus squalens.</title>
        <authorList>
            <consortium name="DOE Joint Genome Institute"/>
            <person name="Lopez S.C."/>
            <person name="Andreopoulos B."/>
            <person name="Pangilinan J."/>
            <person name="Lipzen A."/>
            <person name="Riley R."/>
            <person name="Ahrendt S."/>
            <person name="Ng V."/>
            <person name="Barry K."/>
            <person name="Daum C."/>
            <person name="Grigoriev I.V."/>
            <person name="Hilden K.S."/>
            <person name="Makela M.R."/>
            <person name="de Vries R.P."/>
        </authorList>
    </citation>
    <scope>NUCLEOTIDE SEQUENCE [LARGE SCALE GENOMIC DNA]</scope>
    <source>
        <strain evidence="1 2">CBS 464.89</strain>
    </source>
</reference>
<protein>
    <submittedName>
        <fullName evidence="1">Uncharacterized protein</fullName>
    </submittedName>
</protein>
<gene>
    <name evidence="1" type="ORF">BD310DRAFT_96422</name>
</gene>
<proteinExistence type="predicted"/>
<dbReference type="STRING" id="114155.A0A4Q9Q4V9"/>
<evidence type="ECO:0000313" key="1">
    <source>
        <dbReference type="EMBL" id="TBU62387.1"/>
    </source>
</evidence>
<dbReference type="AlphaFoldDB" id="A0A4Q9Q4V9"/>
<dbReference type="EMBL" id="ML145094">
    <property type="protein sequence ID" value="TBU62387.1"/>
    <property type="molecule type" value="Genomic_DNA"/>
</dbReference>
<name>A0A4Q9Q4V9_9APHY</name>
<sequence length="299" mass="33708">MLMLPIPHHVHVHITDNSGIADPFAPSILLPVVSVLDRLLEQFVLHSIRRYPLIFGPWRKRFDGEIATVSKLSLAVVDIIRRSPHTAFRKRSRRIIQALNSTDVDANVALEHLLQAVLGNTADEDPVQTKCVLAEPKGDFYNLDYADTLSRALERIYKAMPRSSRRRDLCSIFPDKGYRRTADKDDFALSDCPDLPRSDEVLENDQSSDIRLYPLAKPDLWLDEDAETLGGSQEGGDPITHDDASLVNDIDIWVSDEAESLAYAPLESSDDFWDSSQSTTLDVCPRCLSLRALLIHDYR</sequence>
<dbReference type="Proteomes" id="UP000292082">
    <property type="component" value="Unassembled WGS sequence"/>
</dbReference>
<organism evidence="1 2">
    <name type="scientific">Dichomitus squalens</name>
    <dbReference type="NCBI Taxonomy" id="114155"/>
    <lineage>
        <taxon>Eukaryota</taxon>
        <taxon>Fungi</taxon>
        <taxon>Dikarya</taxon>
        <taxon>Basidiomycota</taxon>
        <taxon>Agaricomycotina</taxon>
        <taxon>Agaricomycetes</taxon>
        <taxon>Polyporales</taxon>
        <taxon>Polyporaceae</taxon>
        <taxon>Dichomitus</taxon>
    </lineage>
</organism>